<dbReference type="SUPFAM" id="SSF52799">
    <property type="entry name" value="(Phosphotyrosine protein) phosphatases II"/>
    <property type="match status" value="1"/>
</dbReference>
<evidence type="ECO:0000259" key="13">
    <source>
        <dbReference type="PROSITE" id="PS50191"/>
    </source>
</evidence>
<dbReference type="PROSITE" id="PS50056">
    <property type="entry name" value="TYR_PHOSPHATASE_2"/>
    <property type="match status" value="1"/>
</dbReference>
<dbReference type="PROSITE" id="PS00383">
    <property type="entry name" value="TYR_PHOSPHATASE_1"/>
    <property type="match status" value="1"/>
</dbReference>
<dbReference type="InterPro" id="IPR016130">
    <property type="entry name" value="Tyr_Pase_AS"/>
</dbReference>
<keyword evidence="14" id="KW-0675">Receptor</keyword>
<feature type="domain" description="Tyrosine specific protein phosphatases" evidence="12">
    <location>
        <begin position="674"/>
        <end position="758"/>
    </location>
</feature>
<dbReference type="PROSITE" id="PS50191">
    <property type="entry name" value="CRAL_TRIO"/>
    <property type="match status" value="1"/>
</dbReference>
<dbReference type="InterPro" id="IPR029021">
    <property type="entry name" value="Prot-tyrosine_phosphatase-like"/>
</dbReference>
<dbReference type="InterPro" id="IPR050348">
    <property type="entry name" value="Protein-Tyr_Phosphatase"/>
</dbReference>
<dbReference type="PANTHER" id="PTHR19134">
    <property type="entry name" value="RECEPTOR-TYPE TYROSINE-PROTEIN PHOSPHATASE"/>
    <property type="match status" value="1"/>
</dbReference>
<dbReference type="FunFam" id="3.40.525.10:FF:000005">
    <property type="entry name" value="Tyrosine-protein phosphatase non-receptor type 9"/>
    <property type="match status" value="1"/>
</dbReference>
<proteinExistence type="evidence at transcript level"/>
<keyword evidence="6" id="KW-0007">Acetylation</keyword>
<dbReference type="PROSITE" id="PS50055">
    <property type="entry name" value="TYR_PHOSPHATASE_PTP"/>
    <property type="match status" value="1"/>
</dbReference>
<dbReference type="InterPro" id="IPR036865">
    <property type="entry name" value="CRAL-TRIO_dom_sf"/>
</dbReference>
<dbReference type="FunFam" id="3.90.190.10:FF:000026">
    <property type="entry name" value="tyrosine-protein phosphatase non-receptor type 9"/>
    <property type="match status" value="1"/>
</dbReference>
<dbReference type="InterPro" id="IPR000387">
    <property type="entry name" value="Tyr_Pase_dom"/>
</dbReference>
<evidence type="ECO:0000256" key="10">
    <source>
        <dbReference type="SAM" id="MobiDB-lite"/>
    </source>
</evidence>
<dbReference type="InterPro" id="IPR011074">
    <property type="entry name" value="CRAL/TRIO_N_dom"/>
</dbReference>
<keyword evidence="5" id="KW-0904">Protein phosphatase</keyword>
<protein>
    <recommendedName>
        <fullName evidence="9">Tyrosine-protein phosphatase non-receptor type 9</fullName>
        <ecNumber evidence="2">3.1.3.48</ecNumber>
    </recommendedName>
</protein>
<evidence type="ECO:0000256" key="8">
    <source>
        <dbReference type="ARBA" id="ARBA00060781"/>
    </source>
</evidence>
<dbReference type="EMBL" id="IACF01003261">
    <property type="protein sequence ID" value="LAB68884.1"/>
    <property type="molecule type" value="mRNA"/>
</dbReference>
<comment type="function">
    <text evidence="7">Protein-tyrosine phosphatase that could participate in the transfer of hydrophobic ligands or in functions of the Golgi apparatus.</text>
</comment>
<accession>A0A2P2I4C4</accession>
<dbReference type="SUPFAM" id="SSF52087">
    <property type="entry name" value="CRAL/TRIO domain"/>
    <property type="match status" value="1"/>
</dbReference>
<reference evidence="15" key="1">
    <citation type="submission" date="2017-11" db="EMBL/GenBank/DDBJ databases">
        <title>The sensing device of the deep-sea amphipod.</title>
        <authorList>
            <person name="Kobayashi H."/>
            <person name="Nagahama T."/>
            <person name="Arai W."/>
            <person name="Sasagawa Y."/>
            <person name="Umeda M."/>
            <person name="Hayashi T."/>
            <person name="Nikaido I."/>
            <person name="Watanabe H."/>
            <person name="Oguri K."/>
            <person name="Kitazato H."/>
            <person name="Fujioka K."/>
            <person name="Kido Y."/>
            <person name="Takami H."/>
        </authorList>
    </citation>
    <scope>NUCLEOTIDE SEQUENCE</scope>
    <source>
        <tissue evidence="15">Whole body</tissue>
    </source>
</reference>
<evidence type="ECO:0000256" key="9">
    <source>
        <dbReference type="ARBA" id="ARBA00069781"/>
    </source>
</evidence>
<dbReference type="GO" id="GO:0004725">
    <property type="term" value="F:protein tyrosine phosphatase activity"/>
    <property type="evidence" value="ECO:0007669"/>
    <property type="project" value="UniProtKB-EC"/>
</dbReference>
<dbReference type="Gene3D" id="3.90.190.10">
    <property type="entry name" value="Protein tyrosine phosphatase superfamily"/>
    <property type="match status" value="1"/>
</dbReference>
<evidence type="ECO:0000256" key="4">
    <source>
        <dbReference type="ARBA" id="ARBA00022801"/>
    </source>
</evidence>
<evidence type="ECO:0000256" key="5">
    <source>
        <dbReference type="ARBA" id="ARBA00022912"/>
    </source>
</evidence>
<dbReference type="SUPFAM" id="SSF46938">
    <property type="entry name" value="CRAL/TRIO N-terminal domain"/>
    <property type="match status" value="1"/>
</dbReference>
<evidence type="ECO:0000259" key="11">
    <source>
        <dbReference type="PROSITE" id="PS50055"/>
    </source>
</evidence>
<dbReference type="AlphaFoldDB" id="A0A2P2I4C4"/>
<feature type="domain" description="Tyrosine-protein phosphatase" evidence="11">
    <location>
        <begin position="496"/>
        <end position="767"/>
    </location>
</feature>
<feature type="compositionally biased region" description="Acidic residues" evidence="10">
    <location>
        <begin position="345"/>
        <end position="364"/>
    </location>
</feature>
<dbReference type="PRINTS" id="PR00700">
    <property type="entry name" value="PRTYPHPHTASE"/>
</dbReference>
<dbReference type="Gene3D" id="3.40.525.10">
    <property type="entry name" value="CRAL-TRIO lipid binding domain"/>
    <property type="match status" value="1"/>
</dbReference>
<dbReference type="Pfam" id="PF00650">
    <property type="entry name" value="CRAL_TRIO"/>
    <property type="match status" value="1"/>
</dbReference>
<dbReference type="CDD" id="cd00170">
    <property type="entry name" value="SEC14"/>
    <property type="match status" value="1"/>
</dbReference>
<name>A0A2P2I4C4_9CRUS</name>
<dbReference type="EC" id="3.1.3.48" evidence="2"/>
<comment type="similarity">
    <text evidence="8">Belongs to the protein-tyrosine phosphatase family. Non-receptor class 3 subfamily.</text>
</comment>
<evidence type="ECO:0000256" key="2">
    <source>
        <dbReference type="ARBA" id="ARBA00013064"/>
    </source>
</evidence>
<feature type="compositionally biased region" description="Low complexity" evidence="10">
    <location>
        <begin position="308"/>
        <end position="320"/>
    </location>
</feature>
<dbReference type="SMART" id="SM00516">
    <property type="entry name" value="SEC14"/>
    <property type="match status" value="1"/>
</dbReference>
<dbReference type="InterPro" id="IPR036273">
    <property type="entry name" value="CRAL/TRIO_N_dom_sf"/>
</dbReference>
<feature type="domain" description="CRAL-TRIO" evidence="13">
    <location>
        <begin position="105"/>
        <end position="264"/>
    </location>
</feature>
<sequence length="790" mass="87458">MSGNNLTPAEELATKEFLERASCVRGGCSTKSVAAGAGLAVTAANPPPPAAAAAATAAGATNIQWNTAVKFLMARKFDVHRALQLFEQHEATRHREGLYDLDIKVEPLRSELATGKFTILRCRDISGAAIALFSARLHDPRLSTHQTTLQALVCQLDAALQSSDTQRHGLIFIYDMTDSLYHNFDYQLSQKILTLLKGAYPARLKKVLIVTAPLWFKAPFKVLRLFVREKLRDRVYTVTLSELAQHIPRECLPGHLGGTLVVDHKAWLATCIPAITTPPASETNNGIGNHSLLSMKEMEPPLDVLSDQLEQQQQTQKSSSPRPQERRVTSTAHDLVNGDVTSPEFSEDDDSSDDDSCSDGDLHDAEDDLLQTLDHRGSVLQDQDPTTSPPLSPPPPPPLSSTSTTDAADSLLLHSDKRSSSVLCDASDITDDQQHQHQPSIVVNGHNGMEQSNGLSSALSAQELESLEAALHDAECSGLTLDQFVEHLKHKARLGLHTDYMQIKNTPPPGTFDNSRRRCNQLKNRYTDVLCLDHSRIILNDSSEEKHSDYINANFVDGYKQKNAFISTQGPLPHTSPDFWRMVWEQCVVVLVMTTRVVERGRTKCSQYWPELEGNCMRFPEYSVANTDVLHDSDFITTTLRITEIKSGDSRLVSHFQFSSWPDYGVPDSAVAMLDFLERVRDTQITRTAALSNPWRGHELGPPIVVHCSAGIGRTGTFCTLDICIRRLEDVGLIDVRGTVEKIRSQRAYSIQMPDQYVFCHLALLEYALLTNKMPDADLTGFEGDASDSD</sequence>
<keyword evidence="3" id="KW-0963">Cytoplasm</keyword>
<dbReference type="GO" id="GO:0048666">
    <property type="term" value="P:neuron development"/>
    <property type="evidence" value="ECO:0007669"/>
    <property type="project" value="UniProtKB-ARBA"/>
</dbReference>
<feature type="region of interest" description="Disordered" evidence="10">
    <location>
        <begin position="308"/>
        <end position="364"/>
    </location>
</feature>
<reference evidence="14" key="2">
    <citation type="journal article" date="2018" name="Biosci. Biotechnol. Biochem.">
        <title>Polysaccharide hydrolase of the hadal zone amphipods Hirondellea gigas.</title>
        <authorList>
            <person name="Kobayashi H."/>
            <person name="Nagahama T."/>
            <person name="Arai W."/>
            <person name="Sasagawa Y."/>
            <person name="Umeda M."/>
            <person name="Hayashi T."/>
            <person name="Nikaido I."/>
            <person name="Watanabe H."/>
            <person name="Oguri K."/>
            <person name="Kitazato H."/>
            <person name="Fujioka K."/>
            <person name="Kido Y."/>
            <person name="Takami H."/>
        </authorList>
    </citation>
    <scope>NUCLEOTIDE SEQUENCE</scope>
    <source>
        <tissue evidence="14">Whole body</tissue>
    </source>
</reference>
<dbReference type="PANTHER" id="PTHR19134:SF534">
    <property type="entry name" value="LD27988P"/>
    <property type="match status" value="1"/>
</dbReference>
<evidence type="ECO:0000256" key="3">
    <source>
        <dbReference type="ARBA" id="ARBA00022490"/>
    </source>
</evidence>
<evidence type="ECO:0000256" key="6">
    <source>
        <dbReference type="ARBA" id="ARBA00022990"/>
    </source>
</evidence>
<dbReference type="Pfam" id="PF00102">
    <property type="entry name" value="Y_phosphatase"/>
    <property type="match status" value="1"/>
</dbReference>
<dbReference type="SMART" id="SM00194">
    <property type="entry name" value="PTPc"/>
    <property type="match status" value="1"/>
</dbReference>
<dbReference type="SMART" id="SM01100">
    <property type="entry name" value="CRAL_TRIO_N"/>
    <property type="match status" value="1"/>
</dbReference>
<comment type="subcellular location">
    <subcellularLocation>
        <location evidence="1">Cytoplasm</location>
    </subcellularLocation>
</comment>
<dbReference type="EMBL" id="IACT01003232">
    <property type="protein sequence ID" value="LAC22481.1"/>
    <property type="molecule type" value="mRNA"/>
</dbReference>
<dbReference type="InterPro" id="IPR003595">
    <property type="entry name" value="Tyr_Pase_cat"/>
</dbReference>
<evidence type="ECO:0000256" key="1">
    <source>
        <dbReference type="ARBA" id="ARBA00004496"/>
    </source>
</evidence>
<evidence type="ECO:0000313" key="15">
    <source>
        <dbReference type="EMBL" id="LAC22481.1"/>
    </source>
</evidence>
<feature type="region of interest" description="Disordered" evidence="10">
    <location>
        <begin position="379"/>
        <end position="405"/>
    </location>
</feature>
<evidence type="ECO:0000313" key="14">
    <source>
        <dbReference type="EMBL" id="LAB68884.1"/>
    </source>
</evidence>
<dbReference type="InterPro" id="IPR000242">
    <property type="entry name" value="PTP_cat"/>
</dbReference>
<evidence type="ECO:0000259" key="12">
    <source>
        <dbReference type="PROSITE" id="PS50056"/>
    </source>
</evidence>
<feature type="compositionally biased region" description="Pro residues" evidence="10">
    <location>
        <begin position="387"/>
        <end position="399"/>
    </location>
</feature>
<dbReference type="GO" id="GO:0005737">
    <property type="term" value="C:cytoplasm"/>
    <property type="evidence" value="ECO:0007669"/>
    <property type="project" value="UniProtKB-SubCell"/>
</dbReference>
<dbReference type="SMART" id="SM00404">
    <property type="entry name" value="PTPc_motif"/>
    <property type="match status" value="1"/>
</dbReference>
<organism evidence="14">
    <name type="scientific">Hirondellea gigas</name>
    <dbReference type="NCBI Taxonomy" id="1518452"/>
    <lineage>
        <taxon>Eukaryota</taxon>
        <taxon>Metazoa</taxon>
        <taxon>Ecdysozoa</taxon>
        <taxon>Arthropoda</taxon>
        <taxon>Crustacea</taxon>
        <taxon>Multicrustacea</taxon>
        <taxon>Malacostraca</taxon>
        <taxon>Eumalacostraca</taxon>
        <taxon>Peracarida</taxon>
        <taxon>Amphipoda</taxon>
        <taxon>Amphilochidea</taxon>
        <taxon>Lysianassida</taxon>
        <taxon>Lysianassidira</taxon>
        <taxon>Lysianassoidea</taxon>
        <taxon>Lysianassidae</taxon>
        <taxon>Hirondellea</taxon>
    </lineage>
</organism>
<keyword evidence="4" id="KW-0378">Hydrolase</keyword>
<dbReference type="InterPro" id="IPR001251">
    <property type="entry name" value="CRAL-TRIO_dom"/>
</dbReference>
<evidence type="ECO:0000256" key="7">
    <source>
        <dbReference type="ARBA" id="ARBA00055430"/>
    </source>
</evidence>